<name>A0A8S5UAY0_9CAUD</name>
<organism evidence="1">
    <name type="scientific">Siphoviridae sp. ct8Cp41</name>
    <dbReference type="NCBI Taxonomy" id="2825358"/>
    <lineage>
        <taxon>Viruses</taxon>
        <taxon>Duplodnaviria</taxon>
        <taxon>Heunggongvirae</taxon>
        <taxon>Uroviricota</taxon>
        <taxon>Caudoviricetes</taxon>
    </lineage>
</organism>
<accession>A0A8S5UAY0</accession>
<evidence type="ECO:0000313" key="1">
    <source>
        <dbReference type="EMBL" id="DAF91653.1"/>
    </source>
</evidence>
<sequence>MESFFARTFRNLKNWLFPTAAAKKDFGVDTAVGTTMQQNINLWYSMYINEPPWAKRDIIPLGLPAAIAREMARPALVEFSGTVTGGARAEFLDACFQDAARSFEKNLEMGLALGGLALRPYVYNGTLKVDASSIMAFQPTNFDEAGKCTGGVFRERVQLAGKWYVRLESHEFVRDGERTAYVVRNKAHKSNQYGTVGEEVPLDTVPAWATLDDETTLDGVERPLFAFFTPPVANNIDTDSRLGVSVYGGSIVGLVKDADEQWDRLWWEFKSGERKIFAEYTSGNARDFGRNRLYEFGPFMSQDGDFFKEFSPAFRDDAIYRGFQNILKQIEFQTGLAYGTISDPSSVEKTSTEILASKQRQYITESHIQQAFGDALDDLVYAMDVYATLYALAPQGDYELHLSFGDGVLDDPESNRAEMAADLQLVSAGILNAYEFRQKHFGEDEETAKAMLPGMEDLADEGQDDLE</sequence>
<dbReference type="EMBL" id="BK016059">
    <property type="protein sequence ID" value="DAF91653.1"/>
    <property type="molecule type" value="Genomic_DNA"/>
</dbReference>
<protein>
    <submittedName>
        <fullName evidence="1">Portal protein</fullName>
    </submittedName>
</protein>
<reference evidence="1" key="1">
    <citation type="journal article" date="2021" name="Proc. Natl. Acad. Sci. U.S.A.">
        <title>A Catalog of Tens of Thousands of Viruses from Human Metagenomes Reveals Hidden Associations with Chronic Diseases.</title>
        <authorList>
            <person name="Tisza M.J."/>
            <person name="Buck C.B."/>
        </authorList>
    </citation>
    <scope>NUCLEOTIDE SEQUENCE</scope>
    <source>
        <strain evidence="1">Ct8Cp41</strain>
    </source>
</reference>
<proteinExistence type="predicted"/>